<feature type="signal peptide" evidence="3">
    <location>
        <begin position="1"/>
        <end position="27"/>
    </location>
</feature>
<dbReference type="AlphaFoldDB" id="A0A6P6RPJ0"/>
<accession>A0A6P6RPJ0</accession>
<protein>
    <submittedName>
        <fullName evidence="5">Uncharacterized protein LOC34620350</fullName>
    </submittedName>
</protein>
<reference evidence="5" key="1">
    <citation type="submission" date="2025-08" db="UniProtKB">
        <authorList>
            <consortium name="RefSeq"/>
        </authorList>
    </citation>
    <scope>IDENTIFICATION</scope>
</reference>
<organism evidence="4 5">
    <name type="scientific">Cyclospora cayetanensis</name>
    <dbReference type="NCBI Taxonomy" id="88456"/>
    <lineage>
        <taxon>Eukaryota</taxon>
        <taxon>Sar</taxon>
        <taxon>Alveolata</taxon>
        <taxon>Apicomplexa</taxon>
        <taxon>Conoidasida</taxon>
        <taxon>Coccidia</taxon>
        <taxon>Eucoccidiorida</taxon>
        <taxon>Eimeriorina</taxon>
        <taxon>Eimeriidae</taxon>
        <taxon>Cyclospora</taxon>
    </lineage>
</organism>
<evidence type="ECO:0000256" key="2">
    <source>
        <dbReference type="SAM" id="MobiDB-lite"/>
    </source>
</evidence>
<feature type="compositionally biased region" description="Basic and acidic residues" evidence="2">
    <location>
        <begin position="74"/>
        <end position="84"/>
    </location>
</feature>
<evidence type="ECO:0000313" key="4">
    <source>
        <dbReference type="Proteomes" id="UP000515125"/>
    </source>
</evidence>
<name>A0A6P6RPJ0_9EIME</name>
<feature type="coiled-coil region" evidence="1">
    <location>
        <begin position="244"/>
        <end position="271"/>
    </location>
</feature>
<feature type="region of interest" description="Disordered" evidence="2">
    <location>
        <begin position="33"/>
        <end position="88"/>
    </location>
</feature>
<feature type="compositionally biased region" description="Polar residues" evidence="2">
    <location>
        <begin position="60"/>
        <end position="72"/>
    </location>
</feature>
<dbReference type="Proteomes" id="UP000515125">
    <property type="component" value="Unplaced"/>
</dbReference>
<dbReference type="RefSeq" id="XP_026189731.1">
    <property type="nucleotide sequence ID" value="XM_026333946.1"/>
</dbReference>
<feature type="chain" id="PRO_5027580096" evidence="3">
    <location>
        <begin position="28"/>
        <end position="277"/>
    </location>
</feature>
<keyword evidence="3" id="KW-0732">Signal</keyword>
<keyword evidence="1" id="KW-0175">Coiled coil</keyword>
<keyword evidence="4" id="KW-1185">Reference proteome</keyword>
<gene>
    <name evidence="5" type="primary">LOC34620350</name>
</gene>
<evidence type="ECO:0000256" key="3">
    <source>
        <dbReference type="SAM" id="SignalP"/>
    </source>
</evidence>
<proteinExistence type="predicted"/>
<dbReference type="GeneID" id="34620350"/>
<sequence length="277" mass="30281">MRPVRRSLWSFVPLATLMLSLFPEASAGGSSNFLHPRGGNSGTPENSATPSVPYVGASQMDLNTAATSSADSGITHDAEKAKEGELEDVEQVLTEEAGTSRTSSHETKADFTATALAKKKMTPEQYAEAEKEVLEELQSLLRISPTTTTTKPPGIFKEVRTNSGSADLMFSKLGSAISGEKGGWGAALRDFWRLLTMNPGRQKEAIERKKQSAINGEQAARNIMHSDGLPAEIFGEALRQQWELEKSRKALQEEQKVEEELQRKFDALLERASKNDV</sequence>
<evidence type="ECO:0000256" key="1">
    <source>
        <dbReference type="SAM" id="Coils"/>
    </source>
</evidence>
<evidence type="ECO:0000313" key="5">
    <source>
        <dbReference type="RefSeq" id="XP_026189731.1"/>
    </source>
</evidence>